<reference evidence="2" key="1">
    <citation type="submission" date="2022-10" db="EMBL/GenBank/DDBJ databases">
        <title>The complete genomes of actinobacterial strains from the NBC collection.</title>
        <authorList>
            <person name="Joergensen T.S."/>
            <person name="Alvarez Arevalo M."/>
            <person name="Sterndorff E.B."/>
            <person name="Faurdal D."/>
            <person name="Vuksanovic O."/>
            <person name="Mourched A.-S."/>
            <person name="Charusanti P."/>
            <person name="Shaw S."/>
            <person name="Blin K."/>
            <person name="Weber T."/>
        </authorList>
    </citation>
    <scope>NUCLEOTIDE SEQUENCE</scope>
    <source>
        <strain evidence="2">NBC_00222</strain>
    </source>
</reference>
<dbReference type="Proteomes" id="UP001432222">
    <property type="component" value="Chromosome"/>
</dbReference>
<evidence type="ECO:0000259" key="1">
    <source>
        <dbReference type="Pfam" id="PF09860"/>
    </source>
</evidence>
<dbReference type="InterPro" id="IPR018656">
    <property type="entry name" value="DUF2087"/>
</dbReference>
<dbReference type="RefSeq" id="WP_328955705.1">
    <property type="nucleotide sequence ID" value="NZ_CP108110.1"/>
</dbReference>
<accession>A0ABZ1U2R9</accession>
<dbReference type="EMBL" id="CP108110">
    <property type="protein sequence ID" value="WUQ84885.1"/>
    <property type="molecule type" value="Genomic_DNA"/>
</dbReference>
<keyword evidence="3" id="KW-1185">Reference proteome</keyword>
<evidence type="ECO:0000313" key="3">
    <source>
        <dbReference type="Proteomes" id="UP001432222"/>
    </source>
</evidence>
<evidence type="ECO:0000313" key="2">
    <source>
        <dbReference type="EMBL" id="WUQ84885.1"/>
    </source>
</evidence>
<dbReference type="Pfam" id="PF09860">
    <property type="entry name" value="DUF2087"/>
    <property type="match status" value="1"/>
</dbReference>
<feature type="domain" description="DUF2087" evidence="1">
    <location>
        <begin position="21"/>
        <end position="90"/>
    </location>
</feature>
<protein>
    <submittedName>
        <fullName evidence="2">DUF2087 domain-containing protein</fullName>
    </submittedName>
</protein>
<organism evidence="2 3">
    <name type="scientific">Kitasatospora purpeofusca</name>
    <dbReference type="NCBI Taxonomy" id="67352"/>
    <lineage>
        <taxon>Bacteria</taxon>
        <taxon>Bacillati</taxon>
        <taxon>Actinomycetota</taxon>
        <taxon>Actinomycetes</taxon>
        <taxon>Kitasatosporales</taxon>
        <taxon>Streptomycetaceae</taxon>
        <taxon>Kitasatospora</taxon>
    </lineage>
</organism>
<proteinExistence type="predicted"/>
<gene>
    <name evidence="2" type="ORF">OHA16_19060</name>
</gene>
<name>A0ABZ1U2R9_9ACTN</name>
<sequence>MTDAAAPAASTVSSLFAPDGRLIAVPRRTVRREQLLDHLARTLFEPDRSYTEVEVNQALRSVHDDFPALRRYLVEGHRLTRAKDGSSYRRATTA</sequence>